<feature type="region of interest" description="Disordered" evidence="1">
    <location>
        <begin position="1"/>
        <end position="46"/>
    </location>
</feature>
<organism evidence="3 4">
    <name type="scientific">Liquorilactobacillus mali</name>
    <dbReference type="NCBI Taxonomy" id="1618"/>
    <lineage>
        <taxon>Bacteria</taxon>
        <taxon>Bacillati</taxon>
        <taxon>Bacillota</taxon>
        <taxon>Bacilli</taxon>
        <taxon>Lactobacillales</taxon>
        <taxon>Lactobacillaceae</taxon>
        <taxon>Liquorilactobacillus</taxon>
    </lineage>
</organism>
<accession>A0A0R2G1D3</accession>
<feature type="compositionally biased region" description="Basic and acidic residues" evidence="1">
    <location>
        <begin position="16"/>
        <end position="31"/>
    </location>
</feature>
<dbReference type="OrthoDB" id="2312915at2"/>
<dbReference type="EMBL" id="JQAR01000001">
    <property type="protein sequence ID" value="KRN34328.1"/>
    <property type="molecule type" value="Genomic_DNA"/>
</dbReference>
<dbReference type="RefSeq" id="WP_056990242.1">
    <property type="nucleotide sequence ID" value="NZ_JATAAJ010000001.1"/>
</dbReference>
<gene>
    <name evidence="3" type="ORF">IV36_GL000128</name>
</gene>
<keyword evidence="2" id="KW-0812">Transmembrane</keyword>
<dbReference type="STRING" id="1618.IV36_GL000128"/>
<dbReference type="PATRIC" id="fig|1618.3.peg.128"/>
<proteinExistence type="predicted"/>
<feature type="transmembrane region" description="Helical" evidence="2">
    <location>
        <begin position="66"/>
        <end position="87"/>
    </location>
</feature>
<evidence type="ECO:0000256" key="2">
    <source>
        <dbReference type="SAM" id="Phobius"/>
    </source>
</evidence>
<dbReference type="AlphaFoldDB" id="A0A0R2G1D3"/>
<protein>
    <submittedName>
        <fullName evidence="3">Uncharacterized protein</fullName>
    </submittedName>
</protein>
<sequence length="89" mass="10405">MGLKDKIFGKVGRHSQHPDVQETASEKRAFQNDEETQEEIPSRAQQRQNIKNEIAEEKKRKLTRRLNWIIAGLVVAIICVYCFMVFVNF</sequence>
<dbReference type="Proteomes" id="UP000051727">
    <property type="component" value="Unassembled WGS sequence"/>
</dbReference>
<comment type="caution">
    <text evidence="3">The sequence shown here is derived from an EMBL/GenBank/DDBJ whole genome shotgun (WGS) entry which is preliminary data.</text>
</comment>
<keyword evidence="2" id="KW-0472">Membrane</keyword>
<evidence type="ECO:0000313" key="4">
    <source>
        <dbReference type="Proteomes" id="UP000051727"/>
    </source>
</evidence>
<keyword evidence="2" id="KW-1133">Transmembrane helix</keyword>
<evidence type="ECO:0000256" key="1">
    <source>
        <dbReference type="SAM" id="MobiDB-lite"/>
    </source>
</evidence>
<name>A0A0R2G1D3_9LACO</name>
<reference evidence="3 4" key="1">
    <citation type="journal article" date="2015" name="Genome Announc.">
        <title>Expanding the biotechnology potential of lactobacilli through comparative genomics of 213 strains and associated genera.</title>
        <authorList>
            <person name="Sun Z."/>
            <person name="Harris H.M."/>
            <person name="McCann A."/>
            <person name="Guo C."/>
            <person name="Argimon S."/>
            <person name="Zhang W."/>
            <person name="Yang X."/>
            <person name="Jeffery I.B."/>
            <person name="Cooney J.C."/>
            <person name="Kagawa T.F."/>
            <person name="Liu W."/>
            <person name="Song Y."/>
            <person name="Salvetti E."/>
            <person name="Wrobel A."/>
            <person name="Rasinkangas P."/>
            <person name="Parkhill J."/>
            <person name="Rea M.C."/>
            <person name="O'Sullivan O."/>
            <person name="Ritari J."/>
            <person name="Douillard F.P."/>
            <person name="Paul Ross R."/>
            <person name="Yang R."/>
            <person name="Briner A.E."/>
            <person name="Felis G.E."/>
            <person name="de Vos W.M."/>
            <person name="Barrangou R."/>
            <person name="Klaenhammer T.R."/>
            <person name="Caufield P.W."/>
            <person name="Cui Y."/>
            <person name="Zhang H."/>
            <person name="O'Toole P.W."/>
        </authorList>
    </citation>
    <scope>NUCLEOTIDE SEQUENCE [LARGE SCALE GENOMIC DNA]</scope>
    <source>
        <strain evidence="3 4">ATCC 27304</strain>
    </source>
</reference>
<evidence type="ECO:0000313" key="3">
    <source>
        <dbReference type="EMBL" id="KRN34328.1"/>
    </source>
</evidence>